<gene>
    <name evidence="1" type="ORF">CH379_18075</name>
</gene>
<sequence>MLGRNILAVSLKTFASFEARYRSVLRIFSFPKVKSAPEFPKKTSVSTFGVLEILNRPKNRSRTF</sequence>
<proteinExistence type="predicted"/>
<organism evidence="1">
    <name type="scientific">Leptospira ellisii</name>
    <dbReference type="NCBI Taxonomy" id="2023197"/>
    <lineage>
        <taxon>Bacteria</taxon>
        <taxon>Pseudomonadati</taxon>
        <taxon>Spirochaetota</taxon>
        <taxon>Spirochaetia</taxon>
        <taxon>Leptospirales</taxon>
        <taxon>Leptospiraceae</taxon>
        <taxon>Leptospira</taxon>
    </lineage>
</organism>
<accession>A0A2N0B4S5</accession>
<evidence type="ECO:0000313" key="1">
    <source>
        <dbReference type="EMBL" id="PJZ91539.1"/>
    </source>
</evidence>
<reference evidence="1" key="1">
    <citation type="submission" date="2017-07" db="EMBL/GenBank/DDBJ databases">
        <title>Leptospira spp. isolated from tropical soils.</title>
        <authorList>
            <person name="Thibeaux R."/>
            <person name="Iraola G."/>
            <person name="Ferres I."/>
            <person name="Bierque E."/>
            <person name="Girault D."/>
            <person name="Soupe-Gilbert M.-E."/>
            <person name="Picardeau M."/>
            <person name="Goarant C."/>
        </authorList>
    </citation>
    <scope>NUCLEOTIDE SEQUENCE [LARGE SCALE GENOMIC DNA]</scope>
    <source>
        <strain evidence="1">ATI7-C-A5</strain>
    </source>
</reference>
<accession>A0A2N0BGK1</accession>
<dbReference type="EMBL" id="NPEF01000258">
    <property type="protein sequence ID" value="PJZ91539.1"/>
    <property type="molecule type" value="Genomic_DNA"/>
</dbReference>
<protein>
    <submittedName>
        <fullName evidence="1">Uncharacterized protein</fullName>
    </submittedName>
</protein>
<dbReference type="AlphaFoldDB" id="A0A2N0B4S5"/>
<comment type="caution">
    <text evidence="1">The sequence shown here is derived from an EMBL/GenBank/DDBJ whole genome shotgun (WGS) entry which is preliminary data.</text>
</comment>
<name>A0A2N0B4S5_9LEPT</name>